<dbReference type="EMBL" id="KQ242011">
    <property type="protein sequence ID" value="KNC81648.1"/>
    <property type="molecule type" value="Genomic_DNA"/>
</dbReference>
<evidence type="ECO:0000313" key="3">
    <source>
        <dbReference type="Proteomes" id="UP000054560"/>
    </source>
</evidence>
<name>A0A0L0G0C3_9EUKA</name>
<reference evidence="2 3" key="1">
    <citation type="submission" date="2011-02" db="EMBL/GenBank/DDBJ databases">
        <title>The Genome Sequence of Sphaeroforma arctica JP610.</title>
        <authorList>
            <consortium name="The Broad Institute Genome Sequencing Platform"/>
            <person name="Russ C."/>
            <person name="Cuomo C."/>
            <person name="Young S.K."/>
            <person name="Zeng Q."/>
            <person name="Gargeya S."/>
            <person name="Alvarado L."/>
            <person name="Berlin A."/>
            <person name="Chapman S.B."/>
            <person name="Chen Z."/>
            <person name="Freedman E."/>
            <person name="Gellesch M."/>
            <person name="Goldberg J."/>
            <person name="Griggs A."/>
            <person name="Gujja S."/>
            <person name="Heilman E."/>
            <person name="Heiman D."/>
            <person name="Howarth C."/>
            <person name="Mehta T."/>
            <person name="Neiman D."/>
            <person name="Pearson M."/>
            <person name="Roberts A."/>
            <person name="Saif S."/>
            <person name="Shea T."/>
            <person name="Shenoy N."/>
            <person name="Sisk P."/>
            <person name="Stolte C."/>
            <person name="Sykes S."/>
            <person name="White J."/>
            <person name="Yandava C."/>
            <person name="Burger G."/>
            <person name="Gray M.W."/>
            <person name="Holland P.W.H."/>
            <person name="King N."/>
            <person name="Lang F.B.F."/>
            <person name="Roger A.J."/>
            <person name="Ruiz-Trillo I."/>
            <person name="Haas B."/>
            <person name="Nusbaum C."/>
            <person name="Birren B."/>
        </authorList>
    </citation>
    <scope>NUCLEOTIDE SEQUENCE [LARGE SCALE GENOMIC DNA]</scope>
    <source>
        <strain evidence="2 3">JP610</strain>
    </source>
</reference>
<dbReference type="RefSeq" id="XP_014155550.1">
    <property type="nucleotide sequence ID" value="XM_014300075.1"/>
</dbReference>
<evidence type="ECO:0000313" key="2">
    <source>
        <dbReference type="EMBL" id="KNC81648.1"/>
    </source>
</evidence>
<dbReference type="GeneID" id="25906539"/>
<dbReference type="Proteomes" id="UP000054560">
    <property type="component" value="Unassembled WGS sequence"/>
</dbReference>
<proteinExistence type="predicted"/>
<sequence length="106" mass="12355">MACLGLWCKFGEYVNYMCQYSMVGPAQKADFGQAMYLAKQRGIEDSFQDIMLAWVRFKRQRRINSCKNINLVESLIHRSSGDAPDVDPQKHATTDQQPYNQERERM</sequence>
<keyword evidence="3" id="KW-1185">Reference proteome</keyword>
<feature type="region of interest" description="Disordered" evidence="1">
    <location>
        <begin position="80"/>
        <end position="106"/>
    </location>
</feature>
<evidence type="ECO:0000256" key="1">
    <source>
        <dbReference type="SAM" id="MobiDB-lite"/>
    </source>
</evidence>
<gene>
    <name evidence="2" type="ORF">SARC_06035</name>
</gene>
<organism evidence="2 3">
    <name type="scientific">Sphaeroforma arctica JP610</name>
    <dbReference type="NCBI Taxonomy" id="667725"/>
    <lineage>
        <taxon>Eukaryota</taxon>
        <taxon>Ichthyosporea</taxon>
        <taxon>Ichthyophonida</taxon>
        <taxon>Sphaeroforma</taxon>
    </lineage>
</organism>
<protein>
    <submittedName>
        <fullName evidence="2">Uncharacterized protein</fullName>
    </submittedName>
</protein>
<accession>A0A0L0G0C3</accession>
<dbReference type="AlphaFoldDB" id="A0A0L0G0C3"/>